<evidence type="ECO:0000313" key="8">
    <source>
        <dbReference type="Proteomes" id="UP000242972"/>
    </source>
</evidence>
<dbReference type="GO" id="GO:0008270">
    <property type="term" value="F:zinc ion binding"/>
    <property type="evidence" value="ECO:0007669"/>
    <property type="project" value="InterPro"/>
</dbReference>
<dbReference type="EMBL" id="PXYW01000060">
    <property type="protein sequence ID" value="PSR31614.1"/>
    <property type="molecule type" value="Genomic_DNA"/>
</dbReference>
<dbReference type="PROSITE" id="PS00059">
    <property type="entry name" value="ADH_ZINC"/>
    <property type="match status" value="1"/>
</dbReference>
<dbReference type="SUPFAM" id="SSF50129">
    <property type="entry name" value="GroES-like"/>
    <property type="match status" value="1"/>
</dbReference>
<evidence type="ECO:0000256" key="2">
    <source>
        <dbReference type="ARBA" id="ARBA00022833"/>
    </source>
</evidence>
<protein>
    <submittedName>
        <fullName evidence="7">Galactitol-1-phosphate 5-dehydrogenase</fullName>
    </submittedName>
</protein>
<sequence>MKTLTWMAPEVMRIQEAAEPVLEPGWVLLRVGGAAICGSEISGYLGHNELRRPPLVMGHEFSGTVMRLGPGVTEVSVGDVVTANPLVSCGHCRHCRQGNRQRCASRRIIGIDFPGAFAEWVAVPGAQCYPVRDVVDGALVEPYACGVRAVGLAEVEIGDDAMVVGAGMIGLMAVRLLRTAGAARVIVVDPNPHRLEQAQEWGATDTVAPDTADHLGLRQSVDRVIDAVGFADTRQFSIQALRRGGCAVWIGLHENSSLLEGNAIVRDEVDIRGSFCYTDEEFRRAVDLVNAEQAFPRNRGWLDIRPLEDGDAAFAEQSSSLARFAKIVLTI</sequence>
<reference evidence="7 8" key="1">
    <citation type="journal article" date="2014" name="BMC Genomics">
        <title>Comparison of environmental and isolate Sulfobacillus genomes reveals diverse carbon, sulfur, nitrogen, and hydrogen metabolisms.</title>
        <authorList>
            <person name="Justice N.B."/>
            <person name="Norman A."/>
            <person name="Brown C.T."/>
            <person name="Singh A."/>
            <person name="Thomas B.C."/>
            <person name="Banfield J.F."/>
        </authorList>
    </citation>
    <scope>NUCLEOTIDE SEQUENCE [LARGE SCALE GENOMIC DNA]</scope>
    <source>
        <strain evidence="7">AMDSBA4</strain>
    </source>
</reference>
<gene>
    <name evidence="7" type="ORF">C7B46_16575</name>
</gene>
<dbReference type="InterPro" id="IPR013149">
    <property type="entry name" value="ADH-like_C"/>
</dbReference>
<dbReference type="InterPro" id="IPR011032">
    <property type="entry name" value="GroES-like_sf"/>
</dbReference>
<feature type="domain" description="Alcohol dehydrogenase-like N-terminal" evidence="6">
    <location>
        <begin position="24"/>
        <end position="132"/>
    </location>
</feature>
<evidence type="ECO:0000313" key="7">
    <source>
        <dbReference type="EMBL" id="PSR31614.1"/>
    </source>
</evidence>
<proteinExistence type="inferred from homology"/>
<dbReference type="Gene3D" id="3.40.50.720">
    <property type="entry name" value="NAD(P)-binding Rossmann-like Domain"/>
    <property type="match status" value="1"/>
</dbReference>
<dbReference type="InterPro" id="IPR036291">
    <property type="entry name" value="NAD(P)-bd_dom_sf"/>
</dbReference>
<organism evidence="7 8">
    <name type="scientific">Sulfobacillus benefaciens</name>
    <dbReference type="NCBI Taxonomy" id="453960"/>
    <lineage>
        <taxon>Bacteria</taxon>
        <taxon>Bacillati</taxon>
        <taxon>Bacillota</taxon>
        <taxon>Clostridia</taxon>
        <taxon>Eubacteriales</taxon>
        <taxon>Clostridiales Family XVII. Incertae Sedis</taxon>
        <taxon>Sulfobacillus</taxon>
    </lineage>
</organism>
<dbReference type="GO" id="GO:0016491">
    <property type="term" value="F:oxidoreductase activity"/>
    <property type="evidence" value="ECO:0007669"/>
    <property type="project" value="UniProtKB-KW"/>
</dbReference>
<dbReference type="Gene3D" id="3.90.180.10">
    <property type="entry name" value="Medium-chain alcohol dehydrogenases, catalytic domain"/>
    <property type="match status" value="1"/>
</dbReference>
<dbReference type="InterPro" id="IPR013154">
    <property type="entry name" value="ADH-like_N"/>
</dbReference>
<dbReference type="Pfam" id="PF00107">
    <property type="entry name" value="ADH_zinc_N"/>
    <property type="match status" value="1"/>
</dbReference>
<dbReference type="Pfam" id="PF08240">
    <property type="entry name" value="ADH_N"/>
    <property type="match status" value="1"/>
</dbReference>
<evidence type="ECO:0000256" key="1">
    <source>
        <dbReference type="ARBA" id="ARBA00022723"/>
    </source>
</evidence>
<dbReference type="PANTHER" id="PTHR43401">
    <property type="entry name" value="L-THREONINE 3-DEHYDROGENASE"/>
    <property type="match status" value="1"/>
</dbReference>
<accession>A0A2T2XAT1</accession>
<evidence type="ECO:0000259" key="6">
    <source>
        <dbReference type="Pfam" id="PF08240"/>
    </source>
</evidence>
<comment type="cofactor">
    <cofactor evidence="4">
        <name>Zn(2+)</name>
        <dbReference type="ChEBI" id="CHEBI:29105"/>
    </cofactor>
</comment>
<evidence type="ECO:0000256" key="4">
    <source>
        <dbReference type="RuleBase" id="RU361277"/>
    </source>
</evidence>
<dbReference type="PANTHER" id="PTHR43401:SF2">
    <property type="entry name" value="L-THREONINE 3-DEHYDROGENASE"/>
    <property type="match status" value="1"/>
</dbReference>
<keyword evidence="1 4" id="KW-0479">Metal-binding</keyword>
<evidence type="ECO:0000259" key="5">
    <source>
        <dbReference type="Pfam" id="PF00107"/>
    </source>
</evidence>
<name>A0A2T2XAT1_9FIRM</name>
<keyword evidence="2 4" id="KW-0862">Zinc</keyword>
<dbReference type="Proteomes" id="UP000242972">
    <property type="component" value="Unassembled WGS sequence"/>
</dbReference>
<dbReference type="InterPro" id="IPR050129">
    <property type="entry name" value="Zn_alcohol_dh"/>
</dbReference>
<dbReference type="AlphaFoldDB" id="A0A2T2XAT1"/>
<comment type="similarity">
    <text evidence="4">Belongs to the zinc-containing alcohol dehydrogenase family.</text>
</comment>
<feature type="domain" description="Alcohol dehydrogenase-like C-terminal" evidence="5">
    <location>
        <begin position="169"/>
        <end position="290"/>
    </location>
</feature>
<dbReference type="SUPFAM" id="SSF51735">
    <property type="entry name" value="NAD(P)-binding Rossmann-fold domains"/>
    <property type="match status" value="1"/>
</dbReference>
<comment type="caution">
    <text evidence="7">The sequence shown here is derived from an EMBL/GenBank/DDBJ whole genome shotgun (WGS) entry which is preliminary data.</text>
</comment>
<keyword evidence="3" id="KW-0560">Oxidoreductase</keyword>
<evidence type="ECO:0000256" key="3">
    <source>
        <dbReference type="ARBA" id="ARBA00023002"/>
    </source>
</evidence>
<dbReference type="InterPro" id="IPR002328">
    <property type="entry name" value="ADH_Zn_CS"/>
</dbReference>